<dbReference type="Proteomes" id="UP001516400">
    <property type="component" value="Unassembled WGS sequence"/>
</dbReference>
<feature type="compositionally biased region" description="Basic and acidic residues" evidence="1">
    <location>
        <begin position="417"/>
        <end position="429"/>
    </location>
</feature>
<feature type="compositionally biased region" description="Polar residues" evidence="1">
    <location>
        <begin position="548"/>
        <end position="557"/>
    </location>
</feature>
<feature type="compositionally biased region" description="Polar residues" evidence="1">
    <location>
        <begin position="432"/>
        <end position="441"/>
    </location>
</feature>
<gene>
    <name evidence="2" type="ORF">HHI36_023045</name>
</gene>
<evidence type="ECO:0000256" key="1">
    <source>
        <dbReference type="SAM" id="MobiDB-lite"/>
    </source>
</evidence>
<keyword evidence="3" id="KW-1185">Reference proteome</keyword>
<sequence length="1029" mass="112788">MLIGSSINEPPNSVRMYRSISESNLLEMASPPNPAPPGSSRLSKRKRVSAIISKLVFTAGGPPPKALSESDSDNESPTQTEVTPPPCTTYESPSRVVLKDGRRIRHGAIMEEVIGIASRMLVFCSSSCARAGIERECLKVFEEGGVGAIRCSKTGLQEFADVLATLPRTKLDFSQFAKTPKFTSSPRSFRFVYANYITRMKYPFLQNNLSSFFRVFKPKLDLTESLTISGFTASHQSTFRFVSANFDIHCDKKLTLKLENTDLFSRSSIMVKNYFTRILPSKKVSKAKLRLSLSTTPPIYTSCSSLRVSKLKTHKVSELKSGLSELPSTSEFITPPRYRQSRSFRVCKPKSYLSGFPSTSGFITPPRSFHTRSLRVSKPNKDRVSESKPENSEFPSTSGISVPPRSPRPSPSRACKPKTDSVSEPKLELSEFPTTSGLTTPPRSPHSRSFRVSKPESDASESSSSSEFLSPPSLPSERSPNSDSDDLSMLEENLGIGHSHPSLLSRWSKMQFASRVTKQSSNGAADHPRACKPKTDSVSEPKLELSEFPTTSGLTTPPRSPHPRSFRVSKPESDASESSSSSEFLSPPSLPLERSPNSDSDGLSMLEENLSIGRSPPSLLSRWSKIHFASRVTKQSSSGAADHPRAVLSDLDGEFPTQTELPSPILTVSKPKSDSNESSTSSDLFSPPSTPPSTCKLNFKSEILLTPLSSASSPCPRSKGLPKSNSDSSESLDMAKMNYLCQMNNYVFSSQNQPKSVCTTSSVHDFNELLEQKESLVSRRTPPSTSPRLPEVSADSREPTTQSSGGAPHYARSSSSTHRSVTDFYGLPPGSRVTRLTLLSKKSSPTWTKLPKFVKDSSRSARDIPKCAIAYIDDEEYIFCKPPNSGPDKWPREFLRLGNSRAMPAKSGETDGMETVESKDLEAIKEAGEDEKEGKEKRKETEDKKKEEEEIVVVKSIYDDPQPGPSGLQMYSAPINSDSSDSPETKSNVESSLSFSSTRSTSTNGTDDEGESDDFITVYHLASIQLSGE</sequence>
<dbReference type="AlphaFoldDB" id="A0ABD2PF77"/>
<evidence type="ECO:0000313" key="3">
    <source>
        <dbReference type="Proteomes" id="UP001516400"/>
    </source>
</evidence>
<feature type="compositionally biased region" description="Polar residues" evidence="1">
    <location>
        <begin position="974"/>
        <end position="990"/>
    </location>
</feature>
<dbReference type="EMBL" id="JABFTP020000186">
    <property type="protein sequence ID" value="KAL3289636.1"/>
    <property type="molecule type" value="Genomic_DNA"/>
</dbReference>
<protein>
    <submittedName>
        <fullName evidence="2">Uncharacterized protein</fullName>
    </submittedName>
</protein>
<feature type="compositionally biased region" description="Low complexity" evidence="1">
    <location>
        <begin position="676"/>
        <end position="687"/>
    </location>
</feature>
<feature type="region of interest" description="Disordered" evidence="1">
    <location>
        <begin position="708"/>
        <end position="730"/>
    </location>
</feature>
<organism evidence="2 3">
    <name type="scientific">Cryptolaemus montrouzieri</name>
    <dbReference type="NCBI Taxonomy" id="559131"/>
    <lineage>
        <taxon>Eukaryota</taxon>
        <taxon>Metazoa</taxon>
        <taxon>Ecdysozoa</taxon>
        <taxon>Arthropoda</taxon>
        <taxon>Hexapoda</taxon>
        <taxon>Insecta</taxon>
        <taxon>Pterygota</taxon>
        <taxon>Neoptera</taxon>
        <taxon>Endopterygota</taxon>
        <taxon>Coleoptera</taxon>
        <taxon>Polyphaga</taxon>
        <taxon>Cucujiformia</taxon>
        <taxon>Coccinelloidea</taxon>
        <taxon>Coccinellidae</taxon>
        <taxon>Scymninae</taxon>
        <taxon>Scymnini</taxon>
        <taxon>Cryptolaemus</taxon>
    </lineage>
</organism>
<feature type="region of interest" description="Disordered" evidence="1">
    <location>
        <begin position="773"/>
        <end position="826"/>
    </location>
</feature>
<feature type="region of interest" description="Disordered" evidence="1">
    <location>
        <begin position="900"/>
        <end position="1014"/>
    </location>
</feature>
<name>A0ABD2PF77_9CUCU</name>
<feature type="compositionally biased region" description="Basic and acidic residues" evidence="1">
    <location>
        <begin position="526"/>
        <end position="545"/>
    </location>
</feature>
<feature type="compositionally biased region" description="Basic and acidic residues" evidence="1">
    <location>
        <begin position="379"/>
        <end position="391"/>
    </location>
</feature>
<feature type="region of interest" description="Disordered" evidence="1">
    <location>
        <begin position="631"/>
        <end position="693"/>
    </location>
</feature>
<feature type="region of interest" description="Disordered" evidence="1">
    <location>
        <begin position="25"/>
        <end position="45"/>
    </location>
</feature>
<reference evidence="2 3" key="1">
    <citation type="journal article" date="2021" name="BMC Biol.">
        <title>Horizontally acquired antibacterial genes associated with adaptive radiation of ladybird beetles.</title>
        <authorList>
            <person name="Li H.S."/>
            <person name="Tang X.F."/>
            <person name="Huang Y.H."/>
            <person name="Xu Z.Y."/>
            <person name="Chen M.L."/>
            <person name="Du X.Y."/>
            <person name="Qiu B.Y."/>
            <person name="Chen P.T."/>
            <person name="Zhang W."/>
            <person name="Slipinski A."/>
            <person name="Escalona H.E."/>
            <person name="Waterhouse R.M."/>
            <person name="Zwick A."/>
            <person name="Pang H."/>
        </authorList>
    </citation>
    <scope>NUCLEOTIDE SEQUENCE [LARGE SCALE GENOMIC DNA]</scope>
    <source>
        <strain evidence="2">SYSU2018</strain>
    </source>
</reference>
<feature type="compositionally biased region" description="Low complexity" evidence="1">
    <location>
        <begin position="460"/>
        <end position="482"/>
    </location>
</feature>
<feature type="compositionally biased region" description="Low complexity" evidence="1">
    <location>
        <begin position="991"/>
        <end position="1003"/>
    </location>
</feature>
<feature type="compositionally biased region" description="Basic and acidic residues" evidence="1">
    <location>
        <begin position="916"/>
        <end position="948"/>
    </location>
</feature>
<feature type="region of interest" description="Disordered" evidence="1">
    <location>
        <begin position="59"/>
        <end position="92"/>
    </location>
</feature>
<proteinExistence type="predicted"/>
<accession>A0ABD2PF77</accession>
<evidence type="ECO:0000313" key="2">
    <source>
        <dbReference type="EMBL" id="KAL3289636.1"/>
    </source>
</evidence>
<feature type="compositionally biased region" description="Polar residues" evidence="1">
    <location>
        <begin position="514"/>
        <end position="523"/>
    </location>
</feature>
<comment type="caution">
    <text evidence="2">The sequence shown here is derived from an EMBL/GenBank/DDBJ whole genome shotgun (WGS) entry which is preliminary data.</text>
</comment>
<feature type="region of interest" description="Disordered" evidence="1">
    <location>
        <begin position="367"/>
        <end position="617"/>
    </location>
</feature>
<feature type="compositionally biased region" description="Low complexity" evidence="1">
    <location>
        <begin position="576"/>
        <end position="598"/>
    </location>
</feature>
<feature type="compositionally biased region" description="Low complexity" evidence="1">
    <location>
        <begin position="778"/>
        <end position="788"/>
    </location>
</feature>